<evidence type="ECO:0000313" key="1">
    <source>
        <dbReference type="EMBL" id="GAI15452.1"/>
    </source>
</evidence>
<dbReference type="Gene3D" id="3.40.350.10">
    <property type="entry name" value="Creatinase/prolidase N-terminal domain"/>
    <property type="match status" value="1"/>
</dbReference>
<dbReference type="EMBL" id="BARV01009371">
    <property type="protein sequence ID" value="GAI15452.1"/>
    <property type="molecule type" value="Genomic_DNA"/>
</dbReference>
<dbReference type="SUPFAM" id="SSF53092">
    <property type="entry name" value="Creatinase/prolidase N-terminal domain"/>
    <property type="match status" value="1"/>
</dbReference>
<proteinExistence type="predicted"/>
<accession>X1L834</accession>
<feature type="non-terminal residue" evidence="1">
    <location>
        <position position="63"/>
    </location>
</feature>
<name>X1L834_9ZZZZ</name>
<protein>
    <recommendedName>
        <fullName evidence="2">Creatinase N-terminal domain-containing protein</fullName>
    </recommendedName>
</protein>
<reference evidence="1" key="1">
    <citation type="journal article" date="2014" name="Front. Microbiol.">
        <title>High frequency of phylogenetically diverse reductive dehalogenase-homologous genes in deep subseafloor sedimentary metagenomes.</title>
        <authorList>
            <person name="Kawai M."/>
            <person name="Futagami T."/>
            <person name="Toyoda A."/>
            <person name="Takaki Y."/>
            <person name="Nishi S."/>
            <person name="Hori S."/>
            <person name="Arai W."/>
            <person name="Tsubouchi T."/>
            <person name="Morono Y."/>
            <person name="Uchiyama I."/>
            <person name="Ito T."/>
            <person name="Fujiyama A."/>
            <person name="Inagaki F."/>
            <person name="Takami H."/>
        </authorList>
    </citation>
    <scope>NUCLEOTIDE SEQUENCE</scope>
    <source>
        <strain evidence="1">Expedition CK06-06</strain>
    </source>
</reference>
<organism evidence="1">
    <name type="scientific">marine sediment metagenome</name>
    <dbReference type="NCBI Taxonomy" id="412755"/>
    <lineage>
        <taxon>unclassified sequences</taxon>
        <taxon>metagenomes</taxon>
        <taxon>ecological metagenomes</taxon>
    </lineage>
</organism>
<dbReference type="AlphaFoldDB" id="X1L834"/>
<gene>
    <name evidence="1" type="ORF">S06H3_18510</name>
</gene>
<evidence type="ECO:0008006" key="2">
    <source>
        <dbReference type="Google" id="ProtNLM"/>
    </source>
</evidence>
<sequence>MTIPDTEYMNRIRNFQEKMREKEVALAFIYGTDSEPLYLRYLTNYWPNFETGSLLVPQEGEPT</sequence>
<dbReference type="InterPro" id="IPR029149">
    <property type="entry name" value="Creatin/AminoP/Spt16_N"/>
</dbReference>
<comment type="caution">
    <text evidence="1">The sequence shown here is derived from an EMBL/GenBank/DDBJ whole genome shotgun (WGS) entry which is preliminary data.</text>
</comment>